<gene>
    <name evidence="12" type="ORF">FTX54_012150</name>
</gene>
<evidence type="ECO:0000256" key="5">
    <source>
        <dbReference type="ARBA" id="ARBA00022592"/>
    </source>
</evidence>
<evidence type="ECO:0000259" key="11">
    <source>
        <dbReference type="Pfam" id="PF12849"/>
    </source>
</evidence>
<evidence type="ECO:0000256" key="2">
    <source>
        <dbReference type="ARBA" id="ARBA00004193"/>
    </source>
</evidence>
<name>A0A5C7FM82_9BACI</name>
<keyword evidence="7" id="KW-0564">Palmitate</keyword>
<protein>
    <submittedName>
        <fullName evidence="12">Substrate-binding domain-containing protein</fullName>
    </submittedName>
</protein>
<dbReference type="PANTHER" id="PTHR30570">
    <property type="entry name" value="PERIPLASMIC PHOSPHATE BINDING COMPONENT OF PHOSPHATE ABC TRANSPORTER"/>
    <property type="match status" value="1"/>
</dbReference>
<organism evidence="12 13">
    <name type="scientific">Alkalicoccus halolimnae</name>
    <dbReference type="NCBI Taxonomy" id="1667239"/>
    <lineage>
        <taxon>Bacteria</taxon>
        <taxon>Bacillati</taxon>
        <taxon>Bacillota</taxon>
        <taxon>Bacilli</taxon>
        <taxon>Bacillales</taxon>
        <taxon>Bacillaceae</taxon>
        <taxon>Alkalicoccus</taxon>
    </lineage>
</organism>
<dbReference type="Pfam" id="PF12849">
    <property type="entry name" value="PBP_like_2"/>
    <property type="match status" value="1"/>
</dbReference>
<comment type="function">
    <text evidence="1">Part of the ABC transporter complex PstSACB involved in phosphate import.</text>
</comment>
<dbReference type="AlphaFoldDB" id="A0A5C7FM82"/>
<dbReference type="GO" id="GO:0006817">
    <property type="term" value="P:phosphate ion transport"/>
    <property type="evidence" value="ECO:0007669"/>
    <property type="project" value="UniProtKB-KW"/>
</dbReference>
<comment type="subunit">
    <text evidence="4">The complex is composed of two ATP-binding proteins (PstB), two transmembrane proteins (PstC and PstA) and a solute-binding protein (PstS).</text>
</comment>
<evidence type="ECO:0000256" key="9">
    <source>
        <dbReference type="SAM" id="MobiDB-lite"/>
    </source>
</evidence>
<feature type="chain" id="PRO_5044096873" evidence="10">
    <location>
        <begin position="19"/>
        <end position="348"/>
    </location>
</feature>
<dbReference type="SUPFAM" id="SSF53850">
    <property type="entry name" value="Periplasmic binding protein-like II"/>
    <property type="match status" value="1"/>
</dbReference>
<evidence type="ECO:0000256" key="4">
    <source>
        <dbReference type="ARBA" id="ARBA00011529"/>
    </source>
</evidence>
<feature type="compositionally biased region" description="Low complexity" evidence="9">
    <location>
        <begin position="35"/>
        <end position="53"/>
    </location>
</feature>
<dbReference type="GO" id="GO:0005886">
    <property type="term" value="C:plasma membrane"/>
    <property type="evidence" value="ECO:0007669"/>
    <property type="project" value="UniProtKB-SubCell"/>
</dbReference>
<dbReference type="InterPro" id="IPR050811">
    <property type="entry name" value="Phosphate_ABC_transporter"/>
</dbReference>
<dbReference type="PROSITE" id="PS51257">
    <property type="entry name" value="PROKAR_LIPOPROTEIN"/>
    <property type="match status" value="1"/>
</dbReference>
<evidence type="ECO:0000256" key="8">
    <source>
        <dbReference type="ARBA" id="ARBA00023288"/>
    </source>
</evidence>
<sequence>MKKYALSFMAVGSMAVFAACGGNEEASGDENTTSGNAANEEASGDESSNGGNEEASESESSEEISGSVTIDGSGTVYPLMSRIAEEYMTEENPNVSVEVSRAGTSAGMQRYVQGETDLSNASRTVSDEEMEEMEANGVESQEFPVALDGMTIVLHPDNDWATEMTVEEVESLFISGAIDGDDEVMWSDINSEWPDEEVNQYGPNENHGTYEFFVEELIDEQDLVDGINLQQDYSTLVELVSEDENAIGFFGFGYYEGNTDSLGVVSIDFGEGNITPSLDNIDLEGDYAPYTRQVFTNLNLNAASENPAVKDFARYVFEVGGELAPETGFAPLPEEELDEYQEEVEAIE</sequence>
<keyword evidence="13" id="KW-1185">Reference proteome</keyword>
<comment type="similarity">
    <text evidence="3">Belongs to the PstS family.</text>
</comment>
<evidence type="ECO:0000256" key="7">
    <source>
        <dbReference type="ARBA" id="ARBA00023139"/>
    </source>
</evidence>
<evidence type="ECO:0000256" key="10">
    <source>
        <dbReference type="SAM" id="SignalP"/>
    </source>
</evidence>
<dbReference type="InterPro" id="IPR024370">
    <property type="entry name" value="PBP_domain"/>
</dbReference>
<dbReference type="Proteomes" id="UP000321816">
    <property type="component" value="Chromosome"/>
</dbReference>
<dbReference type="Gene3D" id="3.40.190.10">
    <property type="entry name" value="Periplasmic binding protein-like II"/>
    <property type="match status" value="2"/>
</dbReference>
<feature type="domain" description="PBP" evidence="11">
    <location>
        <begin position="59"/>
        <end position="317"/>
    </location>
</feature>
<keyword evidence="5" id="KW-0813">Transport</keyword>
<feature type="signal peptide" evidence="10">
    <location>
        <begin position="1"/>
        <end position="18"/>
    </location>
</feature>
<keyword evidence="5" id="KW-0592">Phosphate transport</keyword>
<feature type="region of interest" description="Disordered" evidence="9">
    <location>
        <begin position="23"/>
        <end position="73"/>
    </location>
</feature>
<evidence type="ECO:0000256" key="3">
    <source>
        <dbReference type="ARBA" id="ARBA00008725"/>
    </source>
</evidence>
<evidence type="ECO:0000256" key="1">
    <source>
        <dbReference type="ARBA" id="ARBA00002841"/>
    </source>
</evidence>
<proteinExistence type="inferred from homology"/>
<keyword evidence="6 10" id="KW-0732">Signal</keyword>
<keyword evidence="8" id="KW-0449">Lipoprotein</keyword>
<dbReference type="OrthoDB" id="9790048at2"/>
<dbReference type="EMBL" id="CP144914">
    <property type="protein sequence ID" value="WWD79166.1"/>
    <property type="molecule type" value="Genomic_DNA"/>
</dbReference>
<dbReference type="RefSeq" id="WP_147803525.1">
    <property type="nucleotide sequence ID" value="NZ_CP144914.1"/>
</dbReference>
<dbReference type="KEGG" id="ahal:FTX54_012150"/>
<evidence type="ECO:0000313" key="13">
    <source>
        <dbReference type="Proteomes" id="UP000321816"/>
    </source>
</evidence>
<evidence type="ECO:0000313" key="12">
    <source>
        <dbReference type="EMBL" id="WWD79166.1"/>
    </source>
</evidence>
<accession>A0A5C7FM82</accession>
<dbReference type="PANTHER" id="PTHR30570:SF1">
    <property type="entry name" value="PHOSPHATE-BINDING PROTEIN PSTS"/>
    <property type="match status" value="1"/>
</dbReference>
<comment type="subcellular location">
    <subcellularLocation>
        <location evidence="2">Cell membrane</location>
        <topology evidence="2">Lipid-anchor</topology>
    </subcellularLocation>
</comment>
<evidence type="ECO:0000256" key="6">
    <source>
        <dbReference type="ARBA" id="ARBA00022729"/>
    </source>
</evidence>
<reference evidence="12 13" key="1">
    <citation type="submission" date="2024-01" db="EMBL/GenBank/DDBJ databases">
        <title>Complete Genome Sequence of Alkalicoccus halolimnae BZ-SZ-XJ29T, a Moderately Halophilic Bacterium Isolated from a Salt Lake.</title>
        <authorList>
            <person name="Zhao B."/>
        </authorList>
    </citation>
    <scope>NUCLEOTIDE SEQUENCE [LARGE SCALE GENOMIC DNA]</scope>
    <source>
        <strain evidence="12 13">BZ-SZ-XJ29</strain>
    </source>
</reference>